<dbReference type="SMART" id="SM00387">
    <property type="entry name" value="HATPase_c"/>
    <property type="match status" value="1"/>
</dbReference>
<dbReference type="SUPFAM" id="SSF103190">
    <property type="entry name" value="Sensory domain-like"/>
    <property type="match status" value="1"/>
</dbReference>
<evidence type="ECO:0000256" key="1">
    <source>
        <dbReference type="ARBA" id="ARBA00000085"/>
    </source>
</evidence>
<dbReference type="EMBL" id="SMGD01000012">
    <property type="protein sequence ID" value="TCK57832.1"/>
    <property type="molecule type" value="Genomic_DNA"/>
</dbReference>
<dbReference type="Gene3D" id="1.10.287.130">
    <property type="match status" value="1"/>
</dbReference>
<name>A0A4R1K1J3_9GAMM</name>
<keyword evidence="17" id="KW-1185">Reference proteome</keyword>
<evidence type="ECO:0000256" key="11">
    <source>
        <dbReference type="ARBA" id="ARBA00022989"/>
    </source>
</evidence>
<dbReference type="Pfam" id="PF02518">
    <property type="entry name" value="HATPase_c"/>
    <property type="match status" value="1"/>
</dbReference>
<evidence type="ECO:0000256" key="9">
    <source>
        <dbReference type="ARBA" id="ARBA00022777"/>
    </source>
</evidence>
<keyword evidence="9 16" id="KW-0418">Kinase</keyword>
<dbReference type="InterPro" id="IPR005467">
    <property type="entry name" value="His_kinase_dom"/>
</dbReference>
<comment type="catalytic activity">
    <reaction evidence="1">
        <text>ATP + protein L-histidine = ADP + protein N-phospho-L-histidine.</text>
        <dbReference type="EC" id="2.7.13.3"/>
    </reaction>
</comment>
<comment type="caution">
    <text evidence="16">The sequence shown here is derived from an EMBL/GenBank/DDBJ whole genome shotgun (WGS) entry which is preliminary data.</text>
</comment>
<dbReference type="GO" id="GO:0005886">
    <property type="term" value="C:plasma membrane"/>
    <property type="evidence" value="ECO:0007669"/>
    <property type="project" value="UniProtKB-SubCell"/>
</dbReference>
<evidence type="ECO:0000256" key="2">
    <source>
        <dbReference type="ARBA" id="ARBA00004651"/>
    </source>
</evidence>
<dbReference type="CDD" id="cd12914">
    <property type="entry name" value="PDC1_DGC_like"/>
    <property type="match status" value="1"/>
</dbReference>
<dbReference type="Gene3D" id="3.30.450.20">
    <property type="entry name" value="PAS domain"/>
    <property type="match status" value="2"/>
</dbReference>
<keyword evidence="8" id="KW-0547">Nucleotide-binding</keyword>
<keyword evidence="6" id="KW-0808">Transferase</keyword>
<dbReference type="EC" id="2.7.13.3" evidence="3"/>
<evidence type="ECO:0000256" key="5">
    <source>
        <dbReference type="ARBA" id="ARBA00022553"/>
    </source>
</evidence>
<dbReference type="Proteomes" id="UP000295565">
    <property type="component" value="Unassembled WGS sequence"/>
</dbReference>
<dbReference type="InterPro" id="IPR036097">
    <property type="entry name" value="HisK_dim/P_sf"/>
</dbReference>
<dbReference type="OrthoDB" id="9772100at2"/>
<dbReference type="PIRSF" id="PIRSF036431">
    <property type="entry name" value="STHK_DctB"/>
    <property type="match status" value="1"/>
</dbReference>
<keyword evidence="10" id="KW-0067">ATP-binding</keyword>
<evidence type="ECO:0000256" key="13">
    <source>
        <dbReference type="SAM" id="Coils"/>
    </source>
</evidence>
<evidence type="ECO:0000313" key="16">
    <source>
        <dbReference type="EMBL" id="TCK57832.1"/>
    </source>
</evidence>
<feature type="domain" description="Histidine kinase" evidence="15">
    <location>
        <begin position="402"/>
        <end position="613"/>
    </location>
</feature>
<evidence type="ECO:0000256" key="12">
    <source>
        <dbReference type="ARBA" id="ARBA00023012"/>
    </source>
</evidence>
<dbReference type="GO" id="GO:0005524">
    <property type="term" value="F:ATP binding"/>
    <property type="evidence" value="ECO:0007669"/>
    <property type="project" value="UniProtKB-KW"/>
</dbReference>
<feature type="transmembrane region" description="Helical" evidence="14">
    <location>
        <begin position="308"/>
        <end position="326"/>
    </location>
</feature>
<dbReference type="CDD" id="cd00082">
    <property type="entry name" value="HisKA"/>
    <property type="match status" value="1"/>
</dbReference>
<dbReference type="SUPFAM" id="SSF47384">
    <property type="entry name" value="Homodimeric domain of signal transducing histidine kinase"/>
    <property type="match status" value="1"/>
</dbReference>
<gene>
    <name evidence="16" type="ORF">EV690_1529</name>
</gene>
<dbReference type="Gene3D" id="6.10.250.3020">
    <property type="match status" value="1"/>
</dbReference>
<comment type="subcellular location">
    <subcellularLocation>
        <location evidence="2">Cell membrane</location>
        <topology evidence="2">Multi-pass membrane protein</topology>
    </subcellularLocation>
</comment>
<evidence type="ECO:0000256" key="6">
    <source>
        <dbReference type="ARBA" id="ARBA00022679"/>
    </source>
</evidence>
<dbReference type="InterPro" id="IPR003594">
    <property type="entry name" value="HATPase_dom"/>
</dbReference>
<dbReference type="PRINTS" id="PR00344">
    <property type="entry name" value="BCTRLSENSOR"/>
</dbReference>
<keyword evidence="7 14" id="KW-0812">Transmembrane</keyword>
<keyword evidence="4" id="KW-1003">Cell membrane</keyword>
<keyword evidence="14" id="KW-0472">Membrane</keyword>
<evidence type="ECO:0000256" key="8">
    <source>
        <dbReference type="ARBA" id="ARBA00022741"/>
    </source>
</evidence>
<dbReference type="PANTHER" id="PTHR43065:SF46">
    <property type="entry name" value="C4-DICARBOXYLATE TRANSPORT SENSOR PROTEIN DCTB"/>
    <property type="match status" value="1"/>
</dbReference>
<evidence type="ECO:0000256" key="14">
    <source>
        <dbReference type="SAM" id="Phobius"/>
    </source>
</evidence>
<feature type="coiled-coil region" evidence="13">
    <location>
        <begin position="349"/>
        <end position="376"/>
    </location>
</feature>
<evidence type="ECO:0000313" key="17">
    <source>
        <dbReference type="Proteomes" id="UP000295565"/>
    </source>
</evidence>
<keyword evidence="12" id="KW-0902">Two-component regulatory system</keyword>
<dbReference type="RefSeq" id="WP_131912368.1">
    <property type="nucleotide sequence ID" value="NZ_OU594967.1"/>
</dbReference>
<dbReference type="PROSITE" id="PS50109">
    <property type="entry name" value="HIS_KIN"/>
    <property type="match status" value="1"/>
</dbReference>
<dbReference type="InterPro" id="IPR017055">
    <property type="entry name" value="Sig_transdc_His_kinase_DctB"/>
</dbReference>
<dbReference type="AlphaFoldDB" id="A0A4R1K1J3"/>
<reference evidence="16 17" key="1">
    <citation type="submission" date="2019-03" db="EMBL/GenBank/DDBJ databases">
        <title>Genomic Encyclopedia of Type Strains, Phase IV (KMG-IV): sequencing the most valuable type-strain genomes for metagenomic binning, comparative biology and taxonomic classification.</title>
        <authorList>
            <person name="Goeker M."/>
        </authorList>
    </citation>
    <scope>NUCLEOTIDE SEQUENCE [LARGE SCALE GENOMIC DNA]</scope>
    <source>
        <strain evidence="16 17">DSM 18577</strain>
    </source>
</reference>
<dbReference type="InterPro" id="IPR004358">
    <property type="entry name" value="Sig_transdc_His_kin-like_C"/>
</dbReference>
<protein>
    <recommendedName>
        <fullName evidence="3">histidine kinase</fullName>
        <ecNumber evidence="3">2.7.13.3</ecNumber>
    </recommendedName>
</protein>
<dbReference type="Pfam" id="PF00512">
    <property type="entry name" value="HisKA"/>
    <property type="match status" value="1"/>
</dbReference>
<keyword evidence="11 14" id="KW-1133">Transmembrane helix</keyword>
<dbReference type="SMART" id="SM00388">
    <property type="entry name" value="HisKA"/>
    <property type="match status" value="1"/>
</dbReference>
<accession>A0A4R1K1J3</accession>
<dbReference type="Gene3D" id="3.30.565.10">
    <property type="entry name" value="Histidine kinase-like ATPase, C-terminal domain"/>
    <property type="match status" value="1"/>
</dbReference>
<proteinExistence type="predicted"/>
<organism evidence="16 17">
    <name type="scientific">Celerinatantimonas diazotrophica</name>
    <dbReference type="NCBI Taxonomy" id="412034"/>
    <lineage>
        <taxon>Bacteria</taxon>
        <taxon>Pseudomonadati</taxon>
        <taxon>Pseudomonadota</taxon>
        <taxon>Gammaproteobacteria</taxon>
        <taxon>Celerinatantimonadaceae</taxon>
        <taxon>Celerinatantimonas</taxon>
    </lineage>
</organism>
<dbReference type="SUPFAM" id="SSF55874">
    <property type="entry name" value="ATPase domain of HSP90 chaperone/DNA topoisomerase II/histidine kinase"/>
    <property type="match status" value="1"/>
</dbReference>
<dbReference type="GO" id="GO:0000155">
    <property type="term" value="F:phosphorelay sensor kinase activity"/>
    <property type="evidence" value="ECO:0007669"/>
    <property type="project" value="InterPro"/>
</dbReference>
<dbReference type="PANTHER" id="PTHR43065">
    <property type="entry name" value="SENSOR HISTIDINE KINASE"/>
    <property type="match status" value="1"/>
</dbReference>
<evidence type="ECO:0000256" key="10">
    <source>
        <dbReference type="ARBA" id="ARBA00022840"/>
    </source>
</evidence>
<keyword evidence="5" id="KW-0597">Phosphoprotein</keyword>
<evidence type="ECO:0000256" key="7">
    <source>
        <dbReference type="ARBA" id="ARBA00022692"/>
    </source>
</evidence>
<keyword evidence="13" id="KW-0175">Coiled coil</keyword>
<evidence type="ECO:0000256" key="3">
    <source>
        <dbReference type="ARBA" id="ARBA00012438"/>
    </source>
</evidence>
<dbReference type="InterPro" id="IPR029151">
    <property type="entry name" value="Sensor-like_sf"/>
</dbReference>
<evidence type="ECO:0000259" key="15">
    <source>
        <dbReference type="PROSITE" id="PS50109"/>
    </source>
</evidence>
<evidence type="ECO:0000256" key="4">
    <source>
        <dbReference type="ARBA" id="ARBA00022475"/>
    </source>
</evidence>
<sequence>MQARHLFAKFFRSDTRFLVLIAILVTSSIGWICYEYTTHNQLSELEQRQLSFLNLFQQNIHQQINKYGLLPLYLSHDKRVMETLNAPLTAARQKSLNRYLEHLNQAVGAIASYIMNDKGVVIAASNSQQRDSFVGRDLSYRPYFRTAQDNQVNGYYGIGTTSARPGYFLTTAIMRDGQRLGVAVTKVSLNSFKQDSFHGQHPVLLTDRYGVVVISSLKHWQYRSLKPLSESVLKKLNQTQRYDHRVLQSLHWQTLQTLNQTAEMVAISIDGHRQSYLAVSRYMPKLRMTLTVLTSANSVHSLAYSRSFAVGTLSAVLFLVWLSLVLRHKALTIRRQSQFALEELNTHLEEKVAKRSSQLRETIAKLRAEIDEKNKAFEQLKGFQKELIRTENHAVIGQLSAGIAHEINQPLAALSTLSGNTERFLEQGDVENVKSNLQRISSLVDRLAKLTTQLRNFSRRGDDHLSVIDIDSCIDGALQLLNYQIRKAQVQVACYAPAKPLYTRANAVQLEQVLVNLISNAVDALENNEKKLIDIYWYSNTHRICIQIYDNGVGLTDAVKKHLFEPFFTTKKNTGLGLGLALSASIIRHFDGKLLAESQNPGSCFTIELPVLTGDKYE</sequence>
<dbReference type="InterPro" id="IPR003661">
    <property type="entry name" value="HisK_dim/P_dom"/>
</dbReference>
<dbReference type="InterPro" id="IPR036890">
    <property type="entry name" value="HATPase_C_sf"/>
</dbReference>